<dbReference type="PROSITE" id="PS50109">
    <property type="entry name" value="HIS_KIN"/>
    <property type="match status" value="1"/>
</dbReference>
<evidence type="ECO:0000256" key="4">
    <source>
        <dbReference type="ARBA" id="ARBA00022553"/>
    </source>
</evidence>
<dbReference type="InterPro" id="IPR025201">
    <property type="entry name" value="KdpD_TM"/>
</dbReference>
<keyword evidence="12 13" id="KW-0472">Membrane</keyword>
<dbReference type="OrthoDB" id="9809766at2"/>
<keyword evidence="5 15" id="KW-0808">Transferase</keyword>
<dbReference type="PATRIC" id="fig|1232683.4.peg.841"/>
<keyword evidence="8 15" id="KW-0418">Kinase</keyword>
<evidence type="ECO:0000256" key="3">
    <source>
        <dbReference type="ARBA" id="ARBA00012438"/>
    </source>
</evidence>
<keyword evidence="6 13" id="KW-0812">Transmembrane</keyword>
<dbReference type="InterPro" id="IPR003594">
    <property type="entry name" value="HATPase_dom"/>
</dbReference>
<evidence type="ECO:0000256" key="11">
    <source>
        <dbReference type="ARBA" id="ARBA00023012"/>
    </source>
</evidence>
<keyword evidence="16" id="KW-1185">Reference proteome</keyword>
<evidence type="ECO:0000256" key="1">
    <source>
        <dbReference type="ARBA" id="ARBA00000085"/>
    </source>
</evidence>
<feature type="transmembrane region" description="Helical" evidence="13">
    <location>
        <begin position="45"/>
        <end position="72"/>
    </location>
</feature>
<evidence type="ECO:0000313" key="16">
    <source>
        <dbReference type="Proteomes" id="UP000028252"/>
    </source>
</evidence>
<dbReference type="InterPro" id="IPR036890">
    <property type="entry name" value="HATPase_C_sf"/>
</dbReference>
<keyword evidence="10 13" id="KW-1133">Transmembrane helix</keyword>
<dbReference type="GO" id="GO:0000155">
    <property type="term" value="F:phosphorelay sensor kinase activity"/>
    <property type="evidence" value="ECO:0007669"/>
    <property type="project" value="InterPro"/>
</dbReference>
<organism evidence="15 16">
    <name type="scientific">Marinobacterium lacunae</name>
    <dbReference type="NCBI Taxonomy" id="1232683"/>
    <lineage>
        <taxon>Bacteria</taxon>
        <taxon>Pseudomonadati</taxon>
        <taxon>Pseudomonadota</taxon>
        <taxon>Gammaproteobacteria</taxon>
        <taxon>Oceanospirillales</taxon>
        <taxon>Oceanospirillaceae</taxon>
        <taxon>Marinobacterium</taxon>
    </lineage>
</organism>
<dbReference type="CDD" id="cd00075">
    <property type="entry name" value="HATPase"/>
    <property type="match status" value="1"/>
</dbReference>
<feature type="domain" description="Histidine kinase" evidence="14">
    <location>
        <begin position="257"/>
        <end position="475"/>
    </location>
</feature>
<evidence type="ECO:0000256" key="7">
    <source>
        <dbReference type="ARBA" id="ARBA00022741"/>
    </source>
</evidence>
<evidence type="ECO:0000256" key="9">
    <source>
        <dbReference type="ARBA" id="ARBA00022840"/>
    </source>
</evidence>
<dbReference type="AlphaFoldDB" id="A0A081G2Z2"/>
<protein>
    <recommendedName>
        <fullName evidence="3">histidine kinase</fullName>
        <ecNumber evidence="3">2.7.13.3</ecNumber>
    </recommendedName>
</protein>
<dbReference type="PANTHER" id="PTHR45569">
    <property type="entry name" value="SENSOR PROTEIN KDPD"/>
    <property type="match status" value="1"/>
</dbReference>
<dbReference type="Pfam" id="PF00512">
    <property type="entry name" value="HisKA"/>
    <property type="match status" value="1"/>
</dbReference>
<dbReference type="Pfam" id="PF02518">
    <property type="entry name" value="HATPase_c"/>
    <property type="match status" value="1"/>
</dbReference>
<dbReference type="GO" id="GO:0005886">
    <property type="term" value="C:plasma membrane"/>
    <property type="evidence" value="ECO:0007669"/>
    <property type="project" value="TreeGrafter"/>
</dbReference>
<dbReference type="InterPro" id="IPR005467">
    <property type="entry name" value="His_kinase_dom"/>
</dbReference>
<accession>A0A081G2Z2</accession>
<evidence type="ECO:0000256" key="2">
    <source>
        <dbReference type="ARBA" id="ARBA00004141"/>
    </source>
</evidence>
<comment type="caution">
    <text evidence="15">The sequence shown here is derived from an EMBL/GenBank/DDBJ whole genome shotgun (WGS) entry which is preliminary data.</text>
</comment>
<gene>
    <name evidence="15" type="ORF">ADIMK_0849</name>
</gene>
<evidence type="ECO:0000256" key="12">
    <source>
        <dbReference type="ARBA" id="ARBA00023136"/>
    </source>
</evidence>
<dbReference type="SUPFAM" id="SSF47384">
    <property type="entry name" value="Homodimeric domain of signal transducing histidine kinase"/>
    <property type="match status" value="1"/>
</dbReference>
<dbReference type="SMART" id="SM00388">
    <property type="entry name" value="HisKA"/>
    <property type="match status" value="1"/>
</dbReference>
<dbReference type="Gene3D" id="1.10.287.130">
    <property type="match status" value="1"/>
</dbReference>
<dbReference type="InterPro" id="IPR052023">
    <property type="entry name" value="Histidine_kinase_KdpD"/>
</dbReference>
<dbReference type="SMART" id="SM00387">
    <property type="entry name" value="HATPase_c"/>
    <property type="match status" value="1"/>
</dbReference>
<dbReference type="GO" id="GO:0034220">
    <property type="term" value="P:monoatomic ion transmembrane transport"/>
    <property type="evidence" value="ECO:0007669"/>
    <property type="project" value="UniProtKB-KW"/>
</dbReference>
<evidence type="ECO:0000256" key="6">
    <source>
        <dbReference type="ARBA" id="ARBA00022692"/>
    </source>
</evidence>
<keyword evidence="11" id="KW-0902">Two-component regulatory system</keyword>
<dbReference type="STRING" id="1232683.ADIMK_0849"/>
<dbReference type="RefSeq" id="WP_051692445.1">
    <property type="nucleotide sequence ID" value="NZ_JMQN01000013.1"/>
</dbReference>
<proteinExistence type="predicted"/>
<dbReference type="PRINTS" id="PR00344">
    <property type="entry name" value="BCTRLSENSOR"/>
</dbReference>
<evidence type="ECO:0000313" key="15">
    <source>
        <dbReference type="EMBL" id="KEA65147.1"/>
    </source>
</evidence>
<dbReference type="Pfam" id="PF13493">
    <property type="entry name" value="DUF4118"/>
    <property type="match status" value="1"/>
</dbReference>
<dbReference type="InterPro" id="IPR003661">
    <property type="entry name" value="HisK_dim/P_dom"/>
</dbReference>
<dbReference type="InterPro" id="IPR036097">
    <property type="entry name" value="HisK_dim/P_sf"/>
</dbReference>
<evidence type="ECO:0000256" key="13">
    <source>
        <dbReference type="SAM" id="Phobius"/>
    </source>
</evidence>
<dbReference type="Proteomes" id="UP000028252">
    <property type="component" value="Unassembled WGS sequence"/>
</dbReference>
<feature type="transmembrane region" description="Helical" evidence="13">
    <location>
        <begin position="15"/>
        <end position="33"/>
    </location>
</feature>
<feature type="transmembrane region" description="Helical" evidence="13">
    <location>
        <begin position="92"/>
        <end position="110"/>
    </location>
</feature>
<dbReference type="InterPro" id="IPR004358">
    <property type="entry name" value="Sig_transdc_His_kin-like_C"/>
</dbReference>
<sequence>MFDLTRIEVRASPQHWLLALLVPMLATLPCLWLQQLLPVPSLAMFYLGAVLLTAVYTGSGPALLAACLSFLAYNFFFTEPHYTLFILHREDLLTAALLILVALVTGHLTARLREKVDALEISSRWSREQMAMARRLSSCVSANDLIEVFAAQLREGFNTEVRQQTPPFESVPPLEGDTVRIASDEGGVRILFCDRQAVRGVLSLPLTTGLDAVRRLQLDAYSELARLAWSRVLLVESLGQETLVKEREQLRSALLSSISHDLRTPLAAMIGSVSTLIDLHDSLSASQKDELLSNTLSEARRLDRYIQKLLDMTKLGQGELKLERDWIGIDDILNVVIRRARPLLSEHQRIDVELADEMPLLYVHAALLEQAIFNVLENAIRFSPPDGEISLSVALRDARLEIDIRDQGPGMPEALWSQIFDMFFTLSQGDQQSGGTGLGLAICQGILGAHGGQARVLSSSPEHGTVLRLTLPLDKAQPGGGT</sequence>
<evidence type="ECO:0000256" key="10">
    <source>
        <dbReference type="ARBA" id="ARBA00022989"/>
    </source>
</evidence>
<evidence type="ECO:0000256" key="5">
    <source>
        <dbReference type="ARBA" id="ARBA00022679"/>
    </source>
</evidence>
<dbReference type="Gene3D" id="1.20.120.620">
    <property type="entry name" value="Backbone structure of the membrane domain of e. Coli histidine kinase receptor kdpd"/>
    <property type="match status" value="1"/>
</dbReference>
<evidence type="ECO:0000259" key="14">
    <source>
        <dbReference type="PROSITE" id="PS50109"/>
    </source>
</evidence>
<dbReference type="PANTHER" id="PTHR45569:SF1">
    <property type="entry name" value="SENSOR PROTEIN KDPD"/>
    <property type="match status" value="1"/>
</dbReference>
<dbReference type="EC" id="2.7.13.3" evidence="3"/>
<reference evidence="15 16" key="1">
    <citation type="submission" date="2014-04" db="EMBL/GenBank/DDBJ databases">
        <title>Marinobacterium kochiensis sp. nov., isolated from sediment sample collected from Kochi backwaters in Kerala, India.</title>
        <authorList>
            <person name="Singh A."/>
            <person name="Pinnaka A.K."/>
        </authorList>
    </citation>
    <scope>NUCLEOTIDE SEQUENCE [LARGE SCALE GENOMIC DNA]</scope>
    <source>
        <strain evidence="15 16">AK27</strain>
    </source>
</reference>
<dbReference type="EMBL" id="JMQN01000013">
    <property type="protein sequence ID" value="KEA65147.1"/>
    <property type="molecule type" value="Genomic_DNA"/>
</dbReference>
<dbReference type="eggNOG" id="COG2205">
    <property type="taxonomic scope" value="Bacteria"/>
</dbReference>
<comment type="catalytic activity">
    <reaction evidence="1">
        <text>ATP + protein L-histidine = ADP + protein N-phospho-L-histidine.</text>
        <dbReference type="EC" id="2.7.13.3"/>
    </reaction>
</comment>
<dbReference type="GO" id="GO:0005524">
    <property type="term" value="F:ATP binding"/>
    <property type="evidence" value="ECO:0007669"/>
    <property type="project" value="UniProtKB-KW"/>
</dbReference>
<keyword evidence="15" id="KW-0407">Ion channel</keyword>
<keyword evidence="15" id="KW-0406">Ion transport</keyword>
<keyword evidence="7" id="KW-0547">Nucleotide-binding</keyword>
<keyword evidence="4" id="KW-0597">Phosphoprotein</keyword>
<dbReference type="SUPFAM" id="SSF55874">
    <property type="entry name" value="ATPase domain of HSP90 chaperone/DNA topoisomerase II/histidine kinase"/>
    <property type="match status" value="1"/>
</dbReference>
<dbReference type="InterPro" id="IPR038318">
    <property type="entry name" value="KdpD_sf"/>
</dbReference>
<dbReference type="CDD" id="cd00082">
    <property type="entry name" value="HisKA"/>
    <property type="match status" value="1"/>
</dbReference>
<keyword evidence="9" id="KW-0067">ATP-binding</keyword>
<name>A0A081G2Z2_9GAMM</name>
<dbReference type="Gene3D" id="3.30.565.10">
    <property type="entry name" value="Histidine kinase-like ATPase, C-terminal domain"/>
    <property type="match status" value="1"/>
</dbReference>
<comment type="subcellular location">
    <subcellularLocation>
        <location evidence="2">Membrane</location>
        <topology evidence="2">Multi-pass membrane protein</topology>
    </subcellularLocation>
</comment>
<evidence type="ECO:0000256" key="8">
    <source>
        <dbReference type="ARBA" id="ARBA00022777"/>
    </source>
</evidence>
<keyword evidence="15" id="KW-0813">Transport</keyword>